<feature type="signal peptide" evidence="2">
    <location>
        <begin position="1"/>
        <end position="25"/>
    </location>
</feature>
<keyword evidence="4" id="KW-1185">Reference proteome</keyword>
<dbReference type="PATRIC" id="fig|1807.13.peg.2685"/>
<evidence type="ECO:0000256" key="2">
    <source>
        <dbReference type="SAM" id="SignalP"/>
    </source>
</evidence>
<sequence>MNAAGRLAAFGAGLAVAFTAAYVTAAAVVPDTAVTATQHVGAEPAADHSAPTEQALPVSPLSADPPGLSLAQDGYTLSAVRGPGAPNDRGRLSFTIAGPSGTPLLDYATVHDKQLHLIVVRSDGQHFAHVHPVLDRATGIWSTPWMWKAAGAYRVFADFQPAQASSTKLTLTRTVDLAGELAPSPPMTTRTVDEIAGYTVELDGALTAGVSKQLTARIIRDGEPVTTLQPYLGAYGHLVALREGDMAYLHVHPEGAEPVGDRTGGPAVTFAATAPTAGRYLLYLDFKVDDTVHTATFVVDAARGATNQPAPEPSRDAGHAGGH</sequence>
<dbReference type="OrthoDB" id="128043at2"/>
<dbReference type="AlphaFoldDB" id="A0A0M2K0V9"/>
<dbReference type="EMBL" id="LAUZ02000026">
    <property type="protein sequence ID" value="KKF02978.1"/>
    <property type="molecule type" value="Genomic_DNA"/>
</dbReference>
<dbReference type="Proteomes" id="UP000034150">
    <property type="component" value="Unassembled WGS sequence"/>
</dbReference>
<feature type="region of interest" description="Disordered" evidence="1">
    <location>
        <begin position="303"/>
        <end position="323"/>
    </location>
</feature>
<comment type="caution">
    <text evidence="3">The sequence shown here is derived from an EMBL/GenBank/DDBJ whole genome shotgun (WGS) entry which is preliminary data.</text>
</comment>
<reference evidence="3 4" key="1">
    <citation type="journal article" date="2015" name="Genome Announc.">
        <title>Draft Genome Sequence of Mycobacterium obuense Strain UC1, Isolated from Patient Sputum.</title>
        <authorList>
            <person name="Greninger A.L."/>
            <person name="Cunningham G."/>
            <person name="Hsu E.D."/>
            <person name="Yu J.M."/>
            <person name="Chiu C.Y."/>
            <person name="Miller S."/>
        </authorList>
    </citation>
    <scope>NUCLEOTIDE SEQUENCE [LARGE SCALE GENOMIC DNA]</scope>
    <source>
        <strain evidence="3 4">UC1</strain>
    </source>
</reference>
<feature type="chain" id="PRO_5039097861" evidence="2">
    <location>
        <begin position="26"/>
        <end position="323"/>
    </location>
</feature>
<dbReference type="RefSeq" id="WP_043416007.1">
    <property type="nucleotide sequence ID" value="NZ_CALTXN010000048.1"/>
</dbReference>
<name>A0A0M2K0V9_9MYCO</name>
<evidence type="ECO:0000313" key="4">
    <source>
        <dbReference type="Proteomes" id="UP000034150"/>
    </source>
</evidence>
<accession>A0A0M2K0V9</accession>
<keyword evidence="2" id="KW-0732">Signal</keyword>
<evidence type="ECO:0000313" key="3">
    <source>
        <dbReference type="EMBL" id="KKF02978.1"/>
    </source>
</evidence>
<feature type="compositionally biased region" description="Basic and acidic residues" evidence="1">
    <location>
        <begin position="313"/>
        <end position="323"/>
    </location>
</feature>
<gene>
    <name evidence="3" type="ORF">WN67_05710</name>
</gene>
<protein>
    <submittedName>
        <fullName evidence="3">Heavy metal-binding domain-containing protein</fullName>
    </submittedName>
</protein>
<proteinExistence type="predicted"/>
<evidence type="ECO:0000256" key="1">
    <source>
        <dbReference type="SAM" id="MobiDB-lite"/>
    </source>
</evidence>
<organism evidence="3 4">
    <name type="scientific">Mycolicibacterium obuense</name>
    <dbReference type="NCBI Taxonomy" id="1807"/>
    <lineage>
        <taxon>Bacteria</taxon>
        <taxon>Bacillati</taxon>
        <taxon>Actinomycetota</taxon>
        <taxon>Actinomycetes</taxon>
        <taxon>Mycobacteriales</taxon>
        <taxon>Mycobacteriaceae</taxon>
        <taxon>Mycolicibacterium</taxon>
    </lineage>
</organism>
<feature type="region of interest" description="Disordered" evidence="1">
    <location>
        <begin position="42"/>
        <end position="61"/>
    </location>
</feature>